<sequence>MSKLAIKYAGCQDTVDNLKNISSVKYEDLINNLTDVLNSLNNLTYKPDTSGISNAISKAKENQKKLMNFANALESYARELYAFDNTFYNNFVSLDGTNLKNYKNNIGSMEISDDEIEKIFFSDKNSLERYLYLLSKALRGDLGSEDNFLIKAIGKEMFKFSIDPGKMKALRFLLKGNSFQIIKRGEKIFIKLKNSKLDPNDLEKCARYLHDEFKILNDRELNRILTGPNSRNINKLKKFPERLLNEGGEIYDTEKGKWSKYANKILKGEYDDLNKYIKMANLGDVERVFTNFKSGAIEDLLGEVKYIKSGKVINDIKNIKISSGVNLFGKAFGVYDKIKTISDNVDNDLRDENSNISLANGERDKKFVVDTTVDLGSSAGAAAAGAAIGSLVPVAGTVVGAVAGAAIGVAINHKFIGKPPKSFVDETKDLANEGVDKAGSCMKKIFW</sequence>
<dbReference type="RefSeq" id="WP_073537378.1">
    <property type="nucleotide sequence ID" value="NZ_CP018335.1"/>
</dbReference>
<reference evidence="1 2" key="1">
    <citation type="submission" date="2016-12" db="EMBL/GenBank/DDBJ databases">
        <title>Complete genome sequence of Clostridium kluyveri JZZ isolated from the pit mud of a Chinese flavor liquor-making factory.</title>
        <authorList>
            <person name="Wang Y."/>
        </authorList>
    </citation>
    <scope>NUCLEOTIDE SEQUENCE [LARGE SCALE GENOMIC DNA]</scope>
    <source>
        <strain evidence="1 2">JZZ</strain>
    </source>
</reference>
<dbReference type="AlphaFoldDB" id="A0A1L5F4B0"/>
<dbReference type="Proteomes" id="UP000184604">
    <property type="component" value="Chromosome"/>
</dbReference>
<protein>
    <recommendedName>
        <fullName evidence="3">LXG domain-containing protein</fullName>
    </recommendedName>
</protein>
<accession>A0A1L5F4B0</accession>
<name>A0A1L5F4B0_CLOKL</name>
<evidence type="ECO:0008006" key="3">
    <source>
        <dbReference type="Google" id="ProtNLM"/>
    </source>
</evidence>
<organism evidence="1 2">
    <name type="scientific">Clostridium kluyveri</name>
    <dbReference type="NCBI Taxonomy" id="1534"/>
    <lineage>
        <taxon>Bacteria</taxon>
        <taxon>Bacillati</taxon>
        <taxon>Bacillota</taxon>
        <taxon>Clostridia</taxon>
        <taxon>Eubacteriales</taxon>
        <taxon>Clostridiaceae</taxon>
        <taxon>Clostridium</taxon>
    </lineage>
</organism>
<proteinExistence type="predicted"/>
<dbReference type="OrthoDB" id="2882196at2"/>
<evidence type="ECO:0000313" key="1">
    <source>
        <dbReference type="EMBL" id="APM37690.1"/>
    </source>
</evidence>
<dbReference type="EMBL" id="CP018335">
    <property type="protein sequence ID" value="APM37690.1"/>
    <property type="molecule type" value="Genomic_DNA"/>
</dbReference>
<evidence type="ECO:0000313" key="2">
    <source>
        <dbReference type="Proteomes" id="UP000184604"/>
    </source>
</evidence>
<gene>
    <name evidence="1" type="ORF">BS101_02460</name>
</gene>